<dbReference type="OrthoDB" id="66881at2759"/>
<dbReference type="GO" id="GO:0050661">
    <property type="term" value="F:NADP binding"/>
    <property type="evidence" value="ECO:0007669"/>
    <property type="project" value="InterPro"/>
</dbReference>
<dbReference type="Gene3D" id="3.50.50.60">
    <property type="entry name" value="FAD/NAD(P)-binding domain"/>
    <property type="match status" value="2"/>
</dbReference>
<evidence type="ECO:0000256" key="1">
    <source>
        <dbReference type="ARBA" id="ARBA00009183"/>
    </source>
</evidence>
<evidence type="ECO:0000313" key="6">
    <source>
        <dbReference type="Proteomes" id="UP000050424"/>
    </source>
</evidence>
<dbReference type="Proteomes" id="UP000050424">
    <property type="component" value="Unassembled WGS sequence"/>
</dbReference>
<comment type="caution">
    <text evidence="5">The sequence shown here is derived from an EMBL/GenBank/DDBJ whole genome shotgun (WGS) entry which is preliminary data.</text>
</comment>
<dbReference type="Pfam" id="PF13450">
    <property type="entry name" value="NAD_binding_8"/>
    <property type="match status" value="1"/>
</dbReference>
<dbReference type="SUPFAM" id="SSF51905">
    <property type="entry name" value="FAD/NAD(P)-binding domain"/>
    <property type="match status" value="1"/>
</dbReference>
<dbReference type="AlphaFoldDB" id="A0A0N8H5E2"/>
<sequence length="499" mass="57026">MNNDKKIKSVAIIGAGAAGAVTAAAFKAEDYFQRIRVFERRGTPGGTWIHDPDPGLVAPIQPGLFPPDLDKPVEAPDSLPGWTAPTQAPYTQTPVYDSLTTNVPDIAMSFSDLRFAYGPFVPHYIPRQYIENYFSRHKTDAFLSLNTTVEDVSRILPSSAGLSERWKLTLRKYDVSRQADFWWEEEFDAVILANGHYSVPWIPQVDGLEAYMEKFPGRVVHSKYYRSPSPWADKKVVTIGNSASGHDITTELVSAARLPVFQSRRSRSRWDGDEPPHGIEWKPTIKNYRLDGRIEFDDDTYLDDVDTIIYCTGYRISFPFWNTKANGRPLWDYESNKLIKGYWHTFFQDFSTLALVGLPRVLTFRSFEYQAIALARLFSGRNARPLPPLEEQQRWERQREEECIREGKKFHDIAWETGETMRWLDGHFNIAGLGKLTGEGRTPPALDKDLIWAVEHLKKYPEPGKDKDGLKSEMDETEGISNVDWVLVEQPKPDLLAFI</sequence>
<dbReference type="InterPro" id="IPR020946">
    <property type="entry name" value="Flavin_mOase-like"/>
</dbReference>
<name>A0A0N8H5E2_9HYPO</name>
<dbReference type="GO" id="GO:0050660">
    <property type="term" value="F:flavin adenine dinucleotide binding"/>
    <property type="evidence" value="ECO:0007669"/>
    <property type="project" value="InterPro"/>
</dbReference>
<comment type="similarity">
    <text evidence="1">Belongs to the FMO family.</text>
</comment>
<evidence type="ECO:0000256" key="4">
    <source>
        <dbReference type="ARBA" id="ARBA00023002"/>
    </source>
</evidence>
<organism evidence="5 6">
    <name type="scientific">Neonectria ditissima</name>
    <dbReference type="NCBI Taxonomy" id="78410"/>
    <lineage>
        <taxon>Eukaryota</taxon>
        <taxon>Fungi</taxon>
        <taxon>Dikarya</taxon>
        <taxon>Ascomycota</taxon>
        <taxon>Pezizomycotina</taxon>
        <taxon>Sordariomycetes</taxon>
        <taxon>Hypocreomycetidae</taxon>
        <taxon>Hypocreales</taxon>
        <taxon>Nectriaceae</taxon>
        <taxon>Neonectria</taxon>
    </lineage>
</organism>
<dbReference type="InterPro" id="IPR050346">
    <property type="entry name" value="FMO-like"/>
</dbReference>
<accession>A0A0N8H5E2</accession>
<keyword evidence="3" id="KW-0274">FAD</keyword>
<evidence type="ECO:0000313" key="5">
    <source>
        <dbReference type="EMBL" id="KPM35924.1"/>
    </source>
</evidence>
<dbReference type="PANTHER" id="PTHR23023">
    <property type="entry name" value="DIMETHYLANILINE MONOOXYGENASE"/>
    <property type="match status" value="1"/>
</dbReference>
<protein>
    <recommendedName>
        <fullName evidence="7">Thiol-specific monooxygenase</fullName>
    </recommendedName>
</protein>
<keyword evidence="4" id="KW-0560">Oxidoreductase</keyword>
<proteinExistence type="inferred from homology"/>
<keyword evidence="2" id="KW-0285">Flavoprotein</keyword>
<dbReference type="GO" id="GO:0004499">
    <property type="term" value="F:N,N-dimethylaniline monooxygenase activity"/>
    <property type="evidence" value="ECO:0007669"/>
    <property type="project" value="InterPro"/>
</dbReference>
<evidence type="ECO:0000256" key="3">
    <source>
        <dbReference type="ARBA" id="ARBA00022827"/>
    </source>
</evidence>
<dbReference type="Pfam" id="PF00743">
    <property type="entry name" value="FMO-like"/>
    <property type="match status" value="2"/>
</dbReference>
<dbReference type="InterPro" id="IPR036188">
    <property type="entry name" value="FAD/NAD-bd_sf"/>
</dbReference>
<evidence type="ECO:0000256" key="2">
    <source>
        <dbReference type="ARBA" id="ARBA00022630"/>
    </source>
</evidence>
<evidence type="ECO:0008006" key="7">
    <source>
        <dbReference type="Google" id="ProtNLM"/>
    </source>
</evidence>
<keyword evidence="6" id="KW-1185">Reference proteome</keyword>
<reference evidence="5 6" key="1">
    <citation type="submission" date="2015-09" db="EMBL/GenBank/DDBJ databases">
        <title>Draft genome of a European isolate of the apple canker pathogen Neonectria ditissima.</title>
        <authorList>
            <person name="Gomez-Cortecero A."/>
            <person name="Harrison R.J."/>
            <person name="Armitage A.D."/>
        </authorList>
    </citation>
    <scope>NUCLEOTIDE SEQUENCE [LARGE SCALE GENOMIC DNA]</scope>
    <source>
        <strain evidence="5 6">R09/05</strain>
    </source>
</reference>
<dbReference type="EMBL" id="LKCW01000226">
    <property type="protein sequence ID" value="KPM35924.1"/>
    <property type="molecule type" value="Genomic_DNA"/>
</dbReference>
<gene>
    <name evidence="5" type="ORF">AK830_g10657</name>
</gene>